<comment type="subcellular location">
    <subcellularLocation>
        <location evidence="1">Cell membrane</location>
        <topology evidence="1">Multi-pass membrane protein</topology>
    </subcellularLocation>
</comment>
<dbReference type="PANTHER" id="PTHR30482:SF4">
    <property type="entry name" value="SLR1201 PROTEIN"/>
    <property type="match status" value="1"/>
</dbReference>
<reference evidence="7 8" key="1">
    <citation type="journal article" date="2018" name="Nat. Biotechnol.">
        <title>A standardized bacterial taxonomy based on genome phylogeny substantially revises the tree of life.</title>
        <authorList>
            <person name="Parks D.H."/>
            <person name="Chuvochina M."/>
            <person name="Waite D.W."/>
            <person name="Rinke C."/>
            <person name="Skarshewski A."/>
            <person name="Chaumeil P.A."/>
            <person name="Hugenholtz P."/>
        </authorList>
    </citation>
    <scope>NUCLEOTIDE SEQUENCE [LARGE SCALE GENOMIC DNA]</scope>
    <source>
        <strain evidence="7">UBA10707</strain>
    </source>
</reference>
<dbReference type="InterPro" id="IPR043428">
    <property type="entry name" value="LivM-like"/>
</dbReference>
<protein>
    <submittedName>
        <fullName evidence="7">Urea ABC transporter permease subunit UrtC</fullName>
    </submittedName>
</protein>
<proteinExistence type="predicted"/>
<comment type="caution">
    <text evidence="7">The sequence shown here is derived from an EMBL/GenBank/DDBJ whole genome shotgun (WGS) entry which is preliminary data.</text>
</comment>
<feature type="transmembrane region" description="Helical" evidence="6">
    <location>
        <begin position="53"/>
        <end position="75"/>
    </location>
</feature>
<evidence type="ECO:0000256" key="4">
    <source>
        <dbReference type="ARBA" id="ARBA00022989"/>
    </source>
</evidence>
<evidence type="ECO:0000313" key="8">
    <source>
        <dbReference type="Proteomes" id="UP000264036"/>
    </source>
</evidence>
<dbReference type="CDD" id="cd06581">
    <property type="entry name" value="TM_PBP1_LivM_like"/>
    <property type="match status" value="1"/>
</dbReference>
<dbReference type="Proteomes" id="UP000264036">
    <property type="component" value="Unassembled WGS sequence"/>
</dbReference>
<organism evidence="7 8">
    <name type="scientific">Advenella kashmirensis</name>
    <dbReference type="NCBI Taxonomy" id="310575"/>
    <lineage>
        <taxon>Bacteria</taxon>
        <taxon>Pseudomonadati</taxon>
        <taxon>Pseudomonadota</taxon>
        <taxon>Betaproteobacteria</taxon>
        <taxon>Burkholderiales</taxon>
        <taxon>Alcaligenaceae</taxon>
    </lineage>
</organism>
<feature type="transmembrane region" description="Helical" evidence="6">
    <location>
        <begin position="214"/>
        <end position="234"/>
    </location>
</feature>
<feature type="transmembrane region" description="Helical" evidence="6">
    <location>
        <begin position="301"/>
        <end position="325"/>
    </location>
</feature>
<dbReference type="NCBIfam" id="TIGR03408">
    <property type="entry name" value="urea_trans_UrtC"/>
    <property type="match status" value="1"/>
</dbReference>
<dbReference type="AlphaFoldDB" id="A0A356LGH8"/>
<dbReference type="PANTHER" id="PTHR30482">
    <property type="entry name" value="HIGH-AFFINITY BRANCHED-CHAIN AMINO ACID TRANSPORT SYSTEM PERMEASE"/>
    <property type="match status" value="1"/>
</dbReference>
<evidence type="ECO:0000256" key="6">
    <source>
        <dbReference type="SAM" id="Phobius"/>
    </source>
</evidence>
<keyword evidence="2" id="KW-1003">Cell membrane</keyword>
<evidence type="ECO:0000256" key="3">
    <source>
        <dbReference type="ARBA" id="ARBA00022692"/>
    </source>
</evidence>
<dbReference type="InterPro" id="IPR001851">
    <property type="entry name" value="ABC_transp_permease"/>
</dbReference>
<keyword evidence="3 6" id="KW-0812">Transmembrane</keyword>
<sequence>MTTSFELNIPERAPLFSRTGWLTLCAVVIGVFLVTLLGTQWAAPGSTLHISDYALTLVGKMLCYAIVAMSLNLVWGYCGILSLGHGLYFALGGYAMGMYLVQAPAPGQESAGLPAFTFLLNWTQLPWYWAGTQTLAWVLILAALVPAIVAFIFGYFAFRSRIKGVYLSIMTQAVTYAAMLLFFRNETGFGGNNGFTDFKSIAGYSISTTETRTVLFLISFAVLVLVFVLVQWIMKSRFGKVITAIRDSESRVMFIGFNPLQYKLAIWTLSALLCGIAGALYAPLVGIINPGEMSPVNSIEMVIWVAVGGRGSLIGSILGVFTVNGAKTFFTAFMPEYWLYVLGGLFVVVTLFMPKGLIGLFSRRRKQPLTSGSNAAPASEAV</sequence>
<name>A0A356LGH8_9BURK</name>
<accession>A0A356LGH8</accession>
<dbReference type="EMBL" id="DOEK01000029">
    <property type="protein sequence ID" value="HBP30123.1"/>
    <property type="molecule type" value="Genomic_DNA"/>
</dbReference>
<feature type="transmembrane region" description="Helical" evidence="6">
    <location>
        <begin position="136"/>
        <end position="158"/>
    </location>
</feature>
<dbReference type="GO" id="GO:0005886">
    <property type="term" value="C:plasma membrane"/>
    <property type="evidence" value="ECO:0007669"/>
    <property type="project" value="UniProtKB-SubCell"/>
</dbReference>
<feature type="transmembrane region" description="Helical" evidence="6">
    <location>
        <begin position="264"/>
        <end position="289"/>
    </location>
</feature>
<dbReference type="GO" id="GO:0015658">
    <property type="term" value="F:branched-chain amino acid transmembrane transporter activity"/>
    <property type="evidence" value="ECO:0007669"/>
    <property type="project" value="InterPro"/>
</dbReference>
<feature type="transmembrane region" description="Helical" evidence="6">
    <location>
        <begin position="87"/>
        <end position="105"/>
    </location>
</feature>
<evidence type="ECO:0000313" key="7">
    <source>
        <dbReference type="EMBL" id="HBP30123.1"/>
    </source>
</evidence>
<dbReference type="Pfam" id="PF02653">
    <property type="entry name" value="BPD_transp_2"/>
    <property type="match status" value="1"/>
</dbReference>
<dbReference type="InterPro" id="IPR017778">
    <property type="entry name" value="ABC_transptr_urea_perm_UrtC"/>
</dbReference>
<keyword evidence="5 6" id="KW-0472">Membrane</keyword>
<evidence type="ECO:0000256" key="2">
    <source>
        <dbReference type="ARBA" id="ARBA00022475"/>
    </source>
</evidence>
<feature type="transmembrane region" description="Helical" evidence="6">
    <location>
        <begin position="21"/>
        <end position="41"/>
    </location>
</feature>
<evidence type="ECO:0000256" key="5">
    <source>
        <dbReference type="ARBA" id="ARBA00023136"/>
    </source>
</evidence>
<gene>
    <name evidence="7" type="primary">urtC</name>
    <name evidence="7" type="ORF">DD666_11985</name>
</gene>
<keyword evidence="4 6" id="KW-1133">Transmembrane helix</keyword>
<evidence type="ECO:0000256" key="1">
    <source>
        <dbReference type="ARBA" id="ARBA00004651"/>
    </source>
</evidence>
<feature type="transmembrane region" description="Helical" evidence="6">
    <location>
        <begin position="337"/>
        <end position="361"/>
    </location>
</feature>